<evidence type="ECO:0000313" key="2">
    <source>
        <dbReference type="Proteomes" id="UP000028839"/>
    </source>
</evidence>
<protein>
    <submittedName>
        <fullName evidence="1">ATPase AAA</fullName>
    </submittedName>
</protein>
<dbReference type="Gene3D" id="3.40.50.300">
    <property type="entry name" value="P-loop containing nucleotide triphosphate hydrolases"/>
    <property type="match status" value="1"/>
</dbReference>
<accession>A0A0E2YZU7</accession>
<proteinExistence type="predicted"/>
<dbReference type="Proteomes" id="UP000028839">
    <property type="component" value="Unassembled WGS sequence"/>
</dbReference>
<dbReference type="PANTHER" id="PTHR42935:SF1">
    <property type="entry name" value="SLR0930 PROTEIN"/>
    <property type="match status" value="1"/>
</dbReference>
<sequence>MKTSVEQLIKQTSELLERFENLLPAQAPEPEWERSVAFRWRRIHPRDPGHLEAVPHTHNIQLNELRGIETQKRQIVQNTTQFLSGLPANNILLWGARGTGKSSLIKALLNAFSSQGLRLIEVDRHELLNLPDIVALTSHRPERFILFCDDLSFDANDPSYRALKVVLDGSVSATPENVLVYATSNRRHLLPEYMEENQQSQLVKGEIHPSEATEEKIALSDRFGLWLSFYPFDQQSYIEIVRAWLDYYGVTPELREQATEAALQWALLRGSRSGRTAWQFARDFAGRHKFSNAP</sequence>
<dbReference type="PANTHER" id="PTHR42935">
    <property type="entry name" value="SLR0930 PROTEIN"/>
    <property type="match status" value="1"/>
</dbReference>
<evidence type="ECO:0000313" key="1">
    <source>
        <dbReference type="EMBL" id="KFI18883.1"/>
    </source>
</evidence>
<dbReference type="InterPro" id="IPR008533">
    <property type="entry name" value="DUF815"/>
</dbReference>
<dbReference type="Pfam" id="PF05673">
    <property type="entry name" value="DUF815"/>
    <property type="match status" value="1"/>
</dbReference>
<dbReference type="HOGENOM" id="CLU_039512_0_0_6"/>
<name>A0A0E2YZU7_9GAMM</name>
<dbReference type="CDD" id="cd00009">
    <property type="entry name" value="AAA"/>
    <property type="match status" value="1"/>
</dbReference>
<reference evidence="1 2" key="1">
    <citation type="submission" date="2014-07" db="EMBL/GenBank/DDBJ databases">
        <title>Comparative analysis of Nitrosococcus oceani genome inventories of strains from Pacific and Atlantic gyres.</title>
        <authorList>
            <person name="Lim C.K."/>
            <person name="Wang L."/>
            <person name="Sayavedra-Soto L.A."/>
            <person name="Klotz M.G."/>
        </authorList>
    </citation>
    <scope>NUCLEOTIDE SEQUENCE [LARGE SCALE GENOMIC DNA]</scope>
    <source>
        <strain evidence="1 2">C-27</strain>
    </source>
</reference>
<dbReference type="OrthoDB" id="9812140at2"/>
<dbReference type="InterPro" id="IPR027417">
    <property type="entry name" value="P-loop_NTPase"/>
</dbReference>
<dbReference type="EMBL" id="JPGN01000070">
    <property type="protein sequence ID" value="KFI18883.1"/>
    <property type="molecule type" value="Genomic_DNA"/>
</dbReference>
<comment type="caution">
    <text evidence="1">The sequence shown here is derived from an EMBL/GenBank/DDBJ whole genome shotgun (WGS) entry which is preliminary data.</text>
</comment>
<dbReference type="AlphaFoldDB" id="A0A0E2YZU7"/>
<gene>
    <name evidence="1" type="ORF">IB75_11320</name>
</gene>
<dbReference type="SUPFAM" id="SSF52540">
    <property type="entry name" value="P-loop containing nucleoside triphosphate hydrolases"/>
    <property type="match status" value="1"/>
</dbReference>
<organism evidence="1 2">
    <name type="scientific">Nitrosococcus oceani C-27</name>
    <dbReference type="NCBI Taxonomy" id="314279"/>
    <lineage>
        <taxon>Bacteria</taxon>
        <taxon>Pseudomonadati</taxon>
        <taxon>Pseudomonadota</taxon>
        <taxon>Gammaproteobacteria</taxon>
        <taxon>Chromatiales</taxon>
        <taxon>Chromatiaceae</taxon>
        <taxon>Nitrosococcus</taxon>
    </lineage>
</organism>